<reference evidence="2" key="1">
    <citation type="submission" date="2019-12" db="EMBL/GenBank/DDBJ databases">
        <title>An insight into the sialome of adult female Ixodes ricinus ticks feeding for 6 days.</title>
        <authorList>
            <person name="Perner J."/>
            <person name="Ribeiro J.M.C."/>
        </authorList>
    </citation>
    <scope>NUCLEOTIDE SEQUENCE</scope>
    <source>
        <strain evidence="2">Semi-engorged</strain>
        <tissue evidence="2">Salivary glands</tissue>
    </source>
</reference>
<evidence type="ECO:0000313" key="2">
    <source>
        <dbReference type="EMBL" id="MXU86872.1"/>
    </source>
</evidence>
<feature type="signal peptide" evidence="1">
    <location>
        <begin position="1"/>
        <end position="22"/>
    </location>
</feature>
<proteinExistence type="predicted"/>
<keyword evidence="1" id="KW-0732">Signal</keyword>
<dbReference type="AlphaFoldDB" id="A0A6B0U303"/>
<sequence length="93" mass="10461">MSLLKVIYLSIALLISPYYTNSFPDFPGTYVTQKCIEEAKKFGVPKFPAGVQQCSFLQVSKPSGFERYAIPSLGFDNTPHWKVNLPDRSTLVQ</sequence>
<evidence type="ECO:0000256" key="1">
    <source>
        <dbReference type="SAM" id="SignalP"/>
    </source>
</evidence>
<dbReference type="EMBL" id="GIFC01004789">
    <property type="protein sequence ID" value="MXU86872.1"/>
    <property type="molecule type" value="Transcribed_RNA"/>
</dbReference>
<feature type="chain" id="PRO_5025635562" evidence="1">
    <location>
        <begin position="23"/>
        <end position="93"/>
    </location>
</feature>
<accession>A0A6B0U303</accession>
<name>A0A6B0U303_IXORI</name>
<protein>
    <submittedName>
        <fullName evidence="2">Putative secreted protein</fullName>
    </submittedName>
</protein>
<organism evidence="2">
    <name type="scientific">Ixodes ricinus</name>
    <name type="common">Common tick</name>
    <name type="synonym">Acarus ricinus</name>
    <dbReference type="NCBI Taxonomy" id="34613"/>
    <lineage>
        <taxon>Eukaryota</taxon>
        <taxon>Metazoa</taxon>
        <taxon>Ecdysozoa</taxon>
        <taxon>Arthropoda</taxon>
        <taxon>Chelicerata</taxon>
        <taxon>Arachnida</taxon>
        <taxon>Acari</taxon>
        <taxon>Parasitiformes</taxon>
        <taxon>Ixodida</taxon>
        <taxon>Ixodoidea</taxon>
        <taxon>Ixodidae</taxon>
        <taxon>Ixodinae</taxon>
        <taxon>Ixodes</taxon>
    </lineage>
</organism>